<evidence type="ECO:0000313" key="2">
    <source>
        <dbReference type="EMBL" id="CAG8757315.1"/>
    </source>
</evidence>
<proteinExistence type="predicted"/>
<comment type="caution">
    <text evidence="2">The sequence shown here is derived from an EMBL/GenBank/DDBJ whole genome shotgun (WGS) entry which is preliminary data.</text>
</comment>
<dbReference type="Proteomes" id="UP000789396">
    <property type="component" value="Unassembled WGS sequence"/>
</dbReference>
<name>A0A9N9NU37_9GLOM</name>
<feature type="region of interest" description="Disordered" evidence="1">
    <location>
        <begin position="73"/>
        <end position="96"/>
    </location>
</feature>
<keyword evidence="3" id="KW-1185">Reference proteome</keyword>
<dbReference type="EMBL" id="CAJVPZ010039373">
    <property type="protein sequence ID" value="CAG8757315.1"/>
    <property type="molecule type" value="Genomic_DNA"/>
</dbReference>
<dbReference type="OrthoDB" id="10333633at2759"/>
<evidence type="ECO:0000256" key="1">
    <source>
        <dbReference type="SAM" id="MobiDB-lite"/>
    </source>
</evidence>
<accession>A0A9N9NU37</accession>
<gene>
    <name evidence="2" type="ORF">RFULGI_LOCUS14047</name>
</gene>
<reference evidence="2" key="1">
    <citation type="submission" date="2021-06" db="EMBL/GenBank/DDBJ databases">
        <authorList>
            <person name="Kallberg Y."/>
            <person name="Tangrot J."/>
            <person name="Rosling A."/>
        </authorList>
    </citation>
    <scope>NUCLEOTIDE SEQUENCE</scope>
    <source>
        <strain evidence="2">IN212</strain>
    </source>
</reference>
<sequence length="96" mass="10055">MNQPINQVIGGQPLAPQNANIPVNQVIGGQPSASQNANIPVNQVIGGQPLAPQNANIPFNSLAAEQRYEILNEGADPFPSTAGEQEADNQAVQFPD</sequence>
<feature type="non-terminal residue" evidence="2">
    <location>
        <position position="96"/>
    </location>
</feature>
<evidence type="ECO:0000313" key="3">
    <source>
        <dbReference type="Proteomes" id="UP000789396"/>
    </source>
</evidence>
<organism evidence="2 3">
    <name type="scientific">Racocetra fulgida</name>
    <dbReference type="NCBI Taxonomy" id="60492"/>
    <lineage>
        <taxon>Eukaryota</taxon>
        <taxon>Fungi</taxon>
        <taxon>Fungi incertae sedis</taxon>
        <taxon>Mucoromycota</taxon>
        <taxon>Glomeromycotina</taxon>
        <taxon>Glomeromycetes</taxon>
        <taxon>Diversisporales</taxon>
        <taxon>Gigasporaceae</taxon>
        <taxon>Racocetra</taxon>
    </lineage>
</organism>
<dbReference type="AlphaFoldDB" id="A0A9N9NU37"/>
<protein>
    <submittedName>
        <fullName evidence="2">1189_t:CDS:1</fullName>
    </submittedName>
</protein>